<dbReference type="InterPro" id="IPR011965">
    <property type="entry name" value="PaaX_trns_reg"/>
</dbReference>
<evidence type="ECO:0000259" key="1">
    <source>
        <dbReference type="Pfam" id="PF07848"/>
    </source>
</evidence>
<dbReference type="Pfam" id="PF20803">
    <property type="entry name" value="PaaX_M"/>
    <property type="match status" value="1"/>
</dbReference>
<sequence length="318" mass="36399">MTESIRRRLDAFRQQRRVQAGSLITSVFGDAVLPHGGRIWLGSLIRLLEPLELSERLVRTSVFRLAKDEWLRAEAKGRRADYQLTPAGHRRFEEASRHIYSSHAPQWDRRWRLILAVGEFDPRERERLRNALFWQGFGALGGDCFVHPSADLTAALDALVTEGMADFLGRLMPLLAADSLSGLSANDADLVRRAWDLEDLAADYGEFVTTYLPILADLRRDRHAEVDDEEAFLLRILLIHDYRRMLLRDPELPDVLLPADWPGQRARLLCRDLYRRLVGPSERHLEQHLRLADGAFPPLDPSFAERFPDDDPLVAIAL</sequence>
<dbReference type="Pfam" id="PF08223">
    <property type="entry name" value="PaaX_C"/>
    <property type="match status" value="1"/>
</dbReference>
<reference evidence="4 5" key="1">
    <citation type="submission" date="2017-07" db="EMBL/GenBank/DDBJ databases">
        <title>Complete genome sequence of Oryzomicrobium terrae TPP412.</title>
        <authorList>
            <person name="Chiu L.-W."/>
            <person name="Lo K.-J."/>
            <person name="Tsai Y.-M."/>
            <person name="Lin S.-S."/>
            <person name="Kuo C.-H."/>
            <person name="Liu C.-T."/>
        </authorList>
    </citation>
    <scope>NUCLEOTIDE SEQUENCE [LARGE SCALE GENOMIC DNA]</scope>
    <source>
        <strain evidence="4 5">TPP412</strain>
    </source>
</reference>
<dbReference type="PIRSF" id="PIRSF020623">
    <property type="entry name" value="PaaX"/>
    <property type="match status" value="1"/>
</dbReference>
<dbReference type="Gene3D" id="1.20.58.1460">
    <property type="match status" value="1"/>
</dbReference>
<protein>
    <submittedName>
        <fullName evidence="4">Putative regulator of anaerobic phenylacetate metabolism</fullName>
    </submittedName>
</protein>
<dbReference type="Gene3D" id="1.10.10.10">
    <property type="entry name" value="Winged helix-like DNA-binding domain superfamily/Winged helix DNA-binding domain"/>
    <property type="match status" value="1"/>
</dbReference>
<gene>
    <name evidence="4" type="primary">padR</name>
    <name evidence="4" type="ORF">OTERR_30180</name>
</gene>
<dbReference type="InterPro" id="IPR048846">
    <property type="entry name" value="PaaX-like_central"/>
</dbReference>
<evidence type="ECO:0000259" key="3">
    <source>
        <dbReference type="Pfam" id="PF20803"/>
    </source>
</evidence>
<organism evidence="4 5">
    <name type="scientific">Oryzomicrobium terrae</name>
    <dbReference type="NCBI Taxonomy" id="1735038"/>
    <lineage>
        <taxon>Bacteria</taxon>
        <taxon>Pseudomonadati</taxon>
        <taxon>Pseudomonadota</taxon>
        <taxon>Betaproteobacteria</taxon>
        <taxon>Rhodocyclales</taxon>
        <taxon>Rhodocyclaceae</taxon>
        <taxon>Oryzomicrobium</taxon>
    </lineage>
</organism>
<name>A0A5C1ECM9_9RHOO</name>
<dbReference type="InterPro" id="IPR036388">
    <property type="entry name" value="WH-like_DNA-bd_sf"/>
</dbReference>
<dbReference type="Proteomes" id="UP000323671">
    <property type="component" value="Chromosome"/>
</dbReference>
<dbReference type="EMBL" id="CP022579">
    <property type="protein sequence ID" value="QEL66494.1"/>
    <property type="molecule type" value="Genomic_DNA"/>
</dbReference>
<feature type="domain" description="Transcriptional repressor PaaX-like C-terminal" evidence="2">
    <location>
        <begin position="195"/>
        <end position="286"/>
    </location>
</feature>
<evidence type="ECO:0000313" key="5">
    <source>
        <dbReference type="Proteomes" id="UP000323671"/>
    </source>
</evidence>
<dbReference type="Gene3D" id="3.30.70.2650">
    <property type="match status" value="1"/>
</dbReference>
<evidence type="ECO:0000313" key="4">
    <source>
        <dbReference type="EMBL" id="QEL66494.1"/>
    </source>
</evidence>
<dbReference type="Pfam" id="PF07848">
    <property type="entry name" value="PaaX"/>
    <property type="match status" value="1"/>
</dbReference>
<keyword evidence="5" id="KW-1185">Reference proteome</keyword>
<dbReference type="AlphaFoldDB" id="A0A5C1ECM9"/>
<proteinExistence type="predicted"/>
<dbReference type="InterPro" id="IPR012906">
    <property type="entry name" value="PaaX-like_N"/>
</dbReference>
<feature type="domain" description="Transcriptional repressor PaaX-like central Cas2-like" evidence="3">
    <location>
        <begin position="105"/>
        <end position="157"/>
    </location>
</feature>
<evidence type="ECO:0000259" key="2">
    <source>
        <dbReference type="Pfam" id="PF08223"/>
    </source>
</evidence>
<dbReference type="GO" id="GO:0006351">
    <property type="term" value="P:DNA-templated transcription"/>
    <property type="evidence" value="ECO:0007669"/>
    <property type="project" value="InterPro"/>
</dbReference>
<dbReference type="InterPro" id="IPR013225">
    <property type="entry name" value="PaaX_C"/>
</dbReference>
<dbReference type="RefSeq" id="WP_054621830.1">
    <property type="nucleotide sequence ID" value="NZ_CP022579.1"/>
</dbReference>
<feature type="domain" description="Transcriptional repressor PaaX-like N-terminal" evidence="1">
    <location>
        <begin position="20"/>
        <end position="86"/>
    </location>
</feature>
<dbReference type="PANTHER" id="PTHR30319">
    <property type="entry name" value="PHENYLACETIC ACID REGULATOR-RELATED TRANSCRIPTIONAL REPRESSOR"/>
    <property type="match status" value="1"/>
</dbReference>
<dbReference type="NCBIfam" id="TIGR02277">
    <property type="entry name" value="PaaX_trns_reg"/>
    <property type="match status" value="1"/>
</dbReference>
<dbReference type="PANTHER" id="PTHR30319:SF1">
    <property type="entry name" value="TRANSCRIPTIONAL REPRESSOR PAAX"/>
    <property type="match status" value="1"/>
</dbReference>
<accession>A0A5C1ECM9</accession>
<dbReference type="KEGG" id="otr:OTERR_30180"/>